<feature type="non-terminal residue" evidence="1">
    <location>
        <position position="1"/>
    </location>
</feature>
<proteinExistence type="predicted"/>
<protein>
    <submittedName>
        <fullName evidence="1">Uncharacterized protein</fullName>
    </submittedName>
</protein>
<organism evidence="1">
    <name type="scientific">marine sediment metagenome</name>
    <dbReference type="NCBI Taxonomy" id="412755"/>
    <lineage>
        <taxon>unclassified sequences</taxon>
        <taxon>metagenomes</taxon>
        <taxon>ecological metagenomes</taxon>
    </lineage>
</organism>
<sequence>GNIVASSAGDVDVDAVASINLDAASASNFTVAGGVLTLSTTTSGNVGVTAADAVNITAGSEAGAAGNVVNIDAGAGGGAFDGGAVTIDGGDSGAGATGDGGDVQLTGGDALSTNGSGGDLLLTTGDNSGTGTSGQVILRGSNDEGEALATLETTGTGGDAVNFFVGDSDPSGSVTGLAGSLFMRDTGTGGELYINESTASGTTWGQVVTSGAGGTLTLQNAYVGGNTIITDTTNGDFDVSGTEAISLDASAAS</sequence>
<gene>
    <name evidence="1" type="ORF">S01H1_62336</name>
</gene>
<dbReference type="AlphaFoldDB" id="X0YVT8"/>
<comment type="caution">
    <text evidence="1">The sequence shown here is derived from an EMBL/GenBank/DDBJ whole genome shotgun (WGS) entry which is preliminary data.</text>
</comment>
<reference evidence="1" key="1">
    <citation type="journal article" date="2014" name="Front. Microbiol.">
        <title>High frequency of phylogenetically diverse reductive dehalogenase-homologous genes in deep subseafloor sedimentary metagenomes.</title>
        <authorList>
            <person name="Kawai M."/>
            <person name="Futagami T."/>
            <person name="Toyoda A."/>
            <person name="Takaki Y."/>
            <person name="Nishi S."/>
            <person name="Hori S."/>
            <person name="Arai W."/>
            <person name="Tsubouchi T."/>
            <person name="Morono Y."/>
            <person name="Uchiyama I."/>
            <person name="Ito T."/>
            <person name="Fujiyama A."/>
            <person name="Inagaki F."/>
            <person name="Takami H."/>
        </authorList>
    </citation>
    <scope>NUCLEOTIDE SEQUENCE</scope>
    <source>
        <strain evidence="1">Expedition CK06-06</strain>
    </source>
</reference>
<accession>X0YVT8</accession>
<feature type="non-terminal residue" evidence="1">
    <location>
        <position position="253"/>
    </location>
</feature>
<name>X0YVT8_9ZZZZ</name>
<dbReference type="EMBL" id="BARS01040939">
    <property type="protein sequence ID" value="GAG40716.1"/>
    <property type="molecule type" value="Genomic_DNA"/>
</dbReference>
<evidence type="ECO:0000313" key="1">
    <source>
        <dbReference type="EMBL" id="GAG40716.1"/>
    </source>
</evidence>